<keyword evidence="2" id="KW-1185">Reference proteome</keyword>
<organism evidence="1 2">
    <name type="scientific">Hibiscus sabdariffa</name>
    <name type="common">roselle</name>
    <dbReference type="NCBI Taxonomy" id="183260"/>
    <lineage>
        <taxon>Eukaryota</taxon>
        <taxon>Viridiplantae</taxon>
        <taxon>Streptophyta</taxon>
        <taxon>Embryophyta</taxon>
        <taxon>Tracheophyta</taxon>
        <taxon>Spermatophyta</taxon>
        <taxon>Magnoliopsida</taxon>
        <taxon>eudicotyledons</taxon>
        <taxon>Gunneridae</taxon>
        <taxon>Pentapetalae</taxon>
        <taxon>rosids</taxon>
        <taxon>malvids</taxon>
        <taxon>Malvales</taxon>
        <taxon>Malvaceae</taxon>
        <taxon>Malvoideae</taxon>
        <taxon>Hibiscus</taxon>
    </lineage>
</organism>
<comment type="caution">
    <text evidence="1">The sequence shown here is derived from an EMBL/GenBank/DDBJ whole genome shotgun (WGS) entry which is preliminary data.</text>
</comment>
<accession>A0ABR1Z9C4</accession>
<sequence length="92" mass="10805">ELFQQYLPTSTLLRIATIKVMPQSDCCDTVERRIEDSRFPLHMDIEQYDQDWDLLFGALVYRNSIVFNNPLDDSRPLTSECYASCFEWSFGV</sequence>
<reference evidence="1 2" key="1">
    <citation type="journal article" date="2024" name="G3 (Bethesda)">
        <title>Genome assembly of Hibiscus sabdariffa L. provides insights into metabolisms of medicinal natural products.</title>
        <authorList>
            <person name="Kim T."/>
        </authorList>
    </citation>
    <scope>NUCLEOTIDE SEQUENCE [LARGE SCALE GENOMIC DNA]</scope>
    <source>
        <strain evidence="1">TK-2024</strain>
        <tissue evidence="1">Old leaves</tissue>
    </source>
</reference>
<protein>
    <submittedName>
        <fullName evidence="1">Uncharacterized protein</fullName>
    </submittedName>
</protein>
<evidence type="ECO:0000313" key="2">
    <source>
        <dbReference type="Proteomes" id="UP001396334"/>
    </source>
</evidence>
<evidence type="ECO:0000313" key="1">
    <source>
        <dbReference type="EMBL" id="KAK8476533.1"/>
    </source>
</evidence>
<proteinExistence type="predicted"/>
<gene>
    <name evidence="1" type="ORF">V6N11_033697</name>
</gene>
<dbReference type="Proteomes" id="UP001396334">
    <property type="component" value="Unassembled WGS sequence"/>
</dbReference>
<dbReference type="EMBL" id="JBBPBN010002189">
    <property type="protein sequence ID" value="KAK8476533.1"/>
    <property type="molecule type" value="Genomic_DNA"/>
</dbReference>
<name>A0ABR1Z9C4_9ROSI</name>
<feature type="non-terminal residue" evidence="1">
    <location>
        <position position="1"/>
    </location>
</feature>